<feature type="compositionally biased region" description="Basic residues" evidence="1">
    <location>
        <begin position="1"/>
        <end position="15"/>
    </location>
</feature>
<dbReference type="Proteomes" id="UP000188181">
    <property type="component" value="Chromosome"/>
</dbReference>
<dbReference type="AlphaFoldDB" id="A0A1Q2MFC8"/>
<dbReference type="EMBL" id="CP019646">
    <property type="protein sequence ID" value="AQQ71401.1"/>
    <property type="molecule type" value="Genomic_DNA"/>
</dbReference>
<accession>A0A1Q2MFC8</accession>
<proteinExistence type="predicted"/>
<gene>
    <name evidence="2" type="ORF">SMSP2_01775</name>
</gene>
<keyword evidence="3" id="KW-1185">Reference proteome</keyword>
<reference evidence="3" key="1">
    <citation type="submission" date="2017-02" db="EMBL/GenBank/DDBJ databases">
        <title>Comparative genomics and description of representatives of a novel lineage of planctomycetes thriving in anoxic sediments.</title>
        <authorList>
            <person name="Spring S."/>
            <person name="Bunk B."/>
            <person name="Sproer C."/>
        </authorList>
    </citation>
    <scope>NUCLEOTIDE SEQUENCE [LARGE SCALE GENOMIC DNA]</scope>
    <source>
        <strain evidence="3">SM-Chi-D1</strain>
    </source>
</reference>
<dbReference type="RefSeq" id="WP_146683582.1">
    <property type="nucleotide sequence ID" value="NZ_CP019646.1"/>
</dbReference>
<dbReference type="STRING" id="1851148.SMSP2_01775"/>
<protein>
    <submittedName>
        <fullName evidence="2">Uncharacterized protein</fullName>
    </submittedName>
</protein>
<evidence type="ECO:0000256" key="1">
    <source>
        <dbReference type="SAM" id="MobiDB-lite"/>
    </source>
</evidence>
<evidence type="ECO:0000313" key="2">
    <source>
        <dbReference type="EMBL" id="AQQ71401.1"/>
    </source>
</evidence>
<sequence>MSKLTKRIFTKKSHPAHLPYQPTPPQSDSGEKPKDSDDELSYLESEEVIEKIAGTDLEFGVVKSVEVKGDQAKDTSKTINRSLGSGRLVSDINDVYGQCPFCKQEAEAAYRRKKISLEEAHAKSYYTISSAGQCDKCGINACSVHIRPVSMPDGSTVQLCKKCKQKYRRKQLLSKLLSFLASPFREDSRS</sequence>
<organism evidence="2 3">
    <name type="scientific">Limihaloglobus sulfuriphilus</name>
    <dbReference type="NCBI Taxonomy" id="1851148"/>
    <lineage>
        <taxon>Bacteria</taxon>
        <taxon>Pseudomonadati</taxon>
        <taxon>Planctomycetota</taxon>
        <taxon>Phycisphaerae</taxon>
        <taxon>Sedimentisphaerales</taxon>
        <taxon>Sedimentisphaeraceae</taxon>
        <taxon>Limihaloglobus</taxon>
    </lineage>
</organism>
<evidence type="ECO:0000313" key="3">
    <source>
        <dbReference type="Proteomes" id="UP000188181"/>
    </source>
</evidence>
<name>A0A1Q2MFC8_9BACT</name>
<dbReference type="KEGG" id="pbas:SMSP2_01775"/>
<feature type="region of interest" description="Disordered" evidence="1">
    <location>
        <begin position="1"/>
        <end position="41"/>
    </location>
</feature>